<reference evidence="1 2" key="1">
    <citation type="journal article" date="2015" name="Genome Announc.">
        <title>Complete Genome Sequence of Methylobacterium aquaticum Strain 22A, Isolated from Racomitrium japonicum Moss.</title>
        <authorList>
            <person name="Tani A."/>
            <person name="Ogura Y."/>
            <person name="Hayashi T."/>
            <person name="Kimbara K."/>
        </authorList>
    </citation>
    <scope>NUCLEOTIDE SEQUENCE [LARGE SCALE GENOMIC DNA]</scope>
    <source>
        <strain evidence="1 2">MA-22A</strain>
        <plasmid evidence="2">Plasmid pMaq22A_2p DNA</plasmid>
    </source>
</reference>
<dbReference type="OrthoDB" id="20942at2"/>
<accession>A0A0C6FSC6</accession>
<dbReference type="InterPro" id="IPR038282">
    <property type="entry name" value="DUF2267_sf"/>
</dbReference>
<name>A0A0C6FSC6_9HYPH</name>
<keyword evidence="1" id="KW-0614">Plasmid</keyword>
<dbReference type="InterPro" id="IPR018727">
    <property type="entry name" value="DUF2267"/>
</dbReference>
<dbReference type="AlphaFoldDB" id="A0A0C6FSC6"/>
<dbReference type="Pfam" id="PF10025">
    <property type="entry name" value="DUF2267"/>
    <property type="match status" value="1"/>
</dbReference>
<dbReference type="KEGG" id="maqu:Maq22A_2p40910"/>
<gene>
    <name evidence="1" type="ORF">Maq22A_2p40910</name>
</gene>
<protein>
    <submittedName>
        <fullName evidence="1">Uncharacterized conserved protein</fullName>
    </submittedName>
</protein>
<dbReference type="PATRIC" id="fig|270351.10.peg.7105"/>
<evidence type="ECO:0000313" key="2">
    <source>
        <dbReference type="Proteomes" id="UP000061432"/>
    </source>
</evidence>
<reference evidence="2" key="2">
    <citation type="submission" date="2015-01" db="EMBL/GenBank/DDBJ databases">
        <title>Complete genome sequence of Methylobacterium aquaticum strain 22A.</title>
        <authorList>
            <person name="Tani A."/>
            <person name="Ogura Y."/>
            <person name="Hayashi T."/>
        </authorList>
    </citation>
    <scope>NUCLEOTIDE SEQUENCE [LARGE SCALE GENOMIC DNA]</scope>
    <source>
        <strain evidence="2">MA-22A</strain>
        <plasmid evidence="2">Plasmid pMaq22A_2p DNA</plasmid>
    </source>
</reference>
<dbReference type="EMBL" id="AP014706">
    <property type="protein sequence ID" value="BAQ49967.1"/>
    <property type="molecule type" value="Genomic_DNA"/>
</dbReference>
<organism evidence="1 2">
    <name type="scientific">Methylobacterium aquaticum</name>
    <dbReference type="NCBI Taxonomy" id="270351"/>
    <lineage>
        <taxon>Bacteria</taxon>
        <taxon>Pseudomonadati</taxon>
        <taxon>Pseudomonadota</taxon>
        <taxon>Alphaproteobacteria</taxon>
        <taxon>Hyphomicrobiales</taxon>
        <taxon>Methylobacteriaceae</taxon>
        <taxon>Methylobacterium</taxon>
    </lineage>
</organism>
<dbReference type="Gene3D" id="1.10.490.110">
    <property type="entry name" value="Uncharacterized conserved protein DUF2267"/>
    <property type="match status" value="1"/>
</dbReference>
<geneLocation type="plasmid" evidence="2">
    <name>pMaq22A_2p DNA</name>
</geneLocation>
<dbReference type="RefSeq" id="WP_060851065.1">
    <property type="nucleotide sequence ID" value="NZ_AP014706.1"/>
</dbReference>
<dbReference type="Proteomes" id="UP000061432">
    <property type="component" value="Plasmid pMaq22A_2p"/>
</dbReference>
<dbReference type="InterPro" id="IPR036054">
    <property type="entry name" value="BTG-like_sf"/>
</dbReference>
<dbReference type="SUPFAM" id="SSF160696">
    <property type="entry name" value="BTG domain-like"/>
    <property type="match status" value="1"/>
</dbReference>
<evidence type="ECO:0000313" key="1">
    <source>
        <dbReference type="EMBL" id="BAQ49967.1"/>
    </source>
</evidence>
<proteinExistence type="predicted"/>
<sequence length="78" mass="8785">MIAVRDGLGHATTHQAYYSVLAVLLVFRRRVSVHHANRFADALPTVLRAMFVSEWDTREPVSGMATRAELTREAQDCD</sequence>